<reference evidence="1 2" key="1">
    <citation type="journal article" date="2020" name="Appl. Environ. Microbiol.">
        <title>Genomic Characteristics of a Novel Species of Ammonia-Oxidizing Archaea from the Jiulong River Estuary.</title>
        <authorList>
            <person name="Zou D."/>
            <person name="Wan R."/>
            <person name="Han L."/>
            <person name="Xu M.N."/>
            <person name="Liu Y."/>
            <person name="Liu H."/>
            <person name="Kao S.J."/>
            <person name="Li M."/>
        </authorList>
    </citation>
    <scope>NUCLEOTIDE SEQUENCE [LARGE SCALE GENOMIC DNA]</scope>
    <source>
        <strain evidence="1">W1bin1</strain>
    </source>
</reference>
<proteinExistence type="predicted"/>
<accession>A0AC60VWU8</accession>
<sequence length="374" mass="41501">MNLKIIVPLAVIGIVVIASVAMMLGDSTPQTTIVSEPITESNVTVSEGPASTLTIMETDGQKHIIPLDKIKGGGPPKDGIPSIDDPKFTEISGSQFVSDSDVVIGLEINGDARAYPLFILVWHEIVNDVVGGTPVAVTYCPLCYTNQVFERIVNGNEVEFGTSGKLYQSNLLMYDRWTDSYWSQGLGMAVTGKLSGIQLKTIPFDVITWGDWKKLHPDSLVLTTDTGHLRSYATDPYGDYYTDPRIIFPVDNMDDRMHPKEIILGFHEDGIYKAYKQNDVELHNVINDNIGETSLMLVSLFSQNSRAFDRNLNGEILQFQYVDGKITDAKTESVWSYDGLAISGPLEGNYLTRISMEPGFWFSWVAFHPDTAVW</sequence>
<evidence type="ECO:0000313" key="1">
    <source>
        <dbReference type="EMBL" id="MBA4451748.1"/>
    </source>
</evidence>
<dbReference type="EMBL" id="JACEMZ010000002">
    <property type="protein sequence ID" value="MBA4451748.1"/>
    <property type="molecule type" value="Genomic_DNA"/>
</dbReference>
<comment type="caution">
    <text evidence="1">The sequence shown here is derived from an EMBL/GenBank/DDBJ whole genome shotgun (WGS) entry which is preliminary data.</text>
</comment>
<name>A0AC60VWU8_9ARCH</name>
<gene>
    <name evidence="1" type="ORF">H2B03_01010</name>
</gene>
<evidence type="ECO:0000313" key="2">
    <source>
        <dbReference type="Proteomes" id="UP000559653"/>
    </source>
</evidence>
<dbReference type="Proteomes" id="UP000559653">
    <property type="component" value="Unassembled WGS sequence"/>
</dbReference>
<protein>
    <submittedName>
        <fullName evidence="1">DUF3179 domain-containing protein</fullName>
    </submittedName>
</protein>
<organism evidence="1 2">
    <name type="scientific">Candidatus Nitrosomaritimum aestuariumsis</name>
    <dbReference type="NCBI Taxonomy" id="3342354"/>
    <lineage>
        <taxon>Archaea</taxon>
        <taxon>Nitrososphaerota</taxon>
        <taxon>Nitrososphaeria</taxon>
        <taxon>Nitrosopumilales</taxon>
        <taxon>Nitrosopumilaceae</taxon>
        <taxon>Candidatus Nitrosomaritimum</taxon>
    </lineage>
</organism>